<proteinExistence type="predicted"/>
<feature type="chain" id="PRO_5002240170" description="Mid2 domain-containing protein" evidence="3">
    <location>
        <begin position="24"/>
        <end position="507"/>
    </location>
</feature>
<dbReference type="HOGENOM" id="CLU_537464_0_0_1"/>
<dbReference type="EMBL" id="KN847042">
    <property type="protein sequence ID" value="KIW30059.1"/>
    <property type="molecule type" value="Genomic_DNA"/>
</dbReference>
<feature type="compositionally biased region" description="Basic and acidic residues" evidence="1">
    <location>
        <begin position="483"/>
        <end position="493"/>
    </location>
</feature>
<dbReference type="CDD" id="cd12087">
    <property type="entry name" value="TM_EGFR-like"/>
    <property type="match status" value="1"/>
</dbReference>
<evidence type="ECO:0000256" key="1">
    <source>
        <dbReference type="SAM" id="MobiDB-lite"/>
    </source>
</evidence>
<keyword evidence="3" id="KW-0732">Signal</keyword>
<evidence type="ECO:0000313" key="4">
    <source>
        <dbReference type="EMBL" id="KIW30059.1"/>
    </source>
</evidence>
<dbReference type="OrthoDB" id="10643218at2759"/>
<protein>
    <recommendedName>
        <fullName evidence="6">Mid2 domain-containing protein</fullName>
    </recommendedName>
</protein>
<feature type="region of interest" description="Disordered" evidence="1">
    <location>
        <begin position="483"/>
        <end position="507"/>
    </location>
</feature>
<reference evidence="4 5" key="1">
    <citation type="submission" date="2015-01" db="EMBL/GenBank/DDBJ databases">
        <title>The Genome Sequence of Cladophialophora immunda CBS83496.</title>
        <authorList>
            <consortium name="The Broad Institute Genomics Platform"/>
            <person name="Cuomo C."/>
            <person name="de Hoog S."/>
            <person name="Gorbushina A."/>
            <person name="Stielow B."/>
            <person name="Teixiera M."/>
            <person name="Abouelleil A."/>
            <person name="Chapman S.B."/>
            <person name="Priest M."/>
            <person name="Young S.K."/>
            <person name="Wortman J."/>
            <person name="Nusbaum C."/>
            <person name="Birren B."/>
        </authorList>
    </citation>
    <scope>NUCLEOTIDE SEQUENCE [LARGE SCALE GENOMIC DNA]</scope>
    <source>
        <strain evidence="4 5">CBS 83496</strain>
    </source>
</reference>
<dbReference type="Proteomes" id="UP000054466">
    <property type="component" value="Unassembled WGS sequence"/>
</dbReference>
<name>A0A0D2D2Y4_9EURO</name>
<keyword evidence="2" id="KW-0812">Transmembrane</keyword>
<dbReference type="GeneID" id="27345030"/>
<gene>
    <name evidence="4" type="ORF">PV07_05836</name>
</gene>
<feature type="transmembrane region" description="Helical" evidence="2">
    <location>
        <begin position="418"/>
        <end position="441"/>
    </location>
</feature>
<feature type="region of interest" description="Disordered" evidence="1">
    <location>
        <begin position="364"/>
        <end position="411"/>
    </location>
</feature>
<feature type="compositionally biased region" description="Low complexity" evidence="1">
    <location>
        <begin position="378"/>
        <end position="405"/>
    </location>
</feature>
<sequence>MADSLGLTASLFIALCLCKPTHGYGFRFPRHYDQIVMGETVNLTWDIINPFVSLHYVPTSIVGGSIVTVVNIAENISNRGWALWEIPTDLSSPIIGVPGYFMLTDGVTNDTILDTEYVTVMPTSTTPVPSPTLLGRFTAPTGAPNRSLTEGAAINFTWETDAQFVNLSFWTAANDPWPLFSLTPNPGWYVWTVKNIAAFLLPHYLKLESNDTSYIASPTIDSEGFYIEPSNYPVATPNTMSDHAAAIIYPQRRDTDYFAVNDTVVFVWDKPVPPAIILSMQTMGDTYFTWTTTDRFLAGFDDFTYTTTNFTLKIHDLYGFTDGMYGSSFHFNLVEESYRATEGEWYLTKLIARSDSFSIVLPSGPEKTWSPSAERLATSTMQPPSTPSSSDRGGSSNPSNSSNSGDSGGSGMTTTTKIAIGLSVPLGTIFLILLGFVIFWWRRKRRQQGSAGKRDRHLAGKEVHELEISRSPYGRHELLGKARPAELDGHQVHELPTPQYRGPPAPG</sequence>
<dbReference type="RefSeq" id="XP_016250275.1">
    <property type="nucleotide sequence ID" value="XM_016392756.1"/>
</dbReference>
<accession>A0A0D2D2Y4</accession>
<keyword evidence="5" id="KW-1185">Reference proteome</keyword>
<dbReference type="VEuPathDB" id="FungiDB:PV07_05836"/>
<evidence type="ECO:0000256" key="3">
    <source>
        <dbReference type="SAM" id="SignalP"/>
    </source>
</evidence>
<feature type="signal peptide" evidence="3">
    <location>
        <begin position="1"/>
        <end position="23"/>
    </location>
</feature>
<organism evidence="4 5">
    <name type="scientific">Cladophialophora immunda</name>
    <dbReference type="NCBI Taxonomy" id="569365"/>
    <lineage>
        <taxon>Eukaryota</taxon>
        <taxon>Fungi</taxon>
        <taxon>Dikarya</taxon>
        <taxon>Ascomycota</taxon>
        <taxon>Pezizomycotina</taxon>
        <taxon>Eurotiomycetes</taxon>
        <taxon>Chaetothyriomycetidae</taxon>
        <taxon>Chaetothyriales</taxon>
        <taxon>Herpotrichiellaceae</taxon>
        <taxon>Cladophialophora</taxon>
    </lineage>
</organism>
<dbReference type="AlphaFoldDB" id="A0A0D2D2Y4"/>
<keyword evidence="2" id="KW-1133">Transmembrane helix</keyword>
<evidence type="ECO:0000256" key="2">
    <source>
        <dbReference type="SAM" id="Phobius"/>
    </source>
</evidence>
<keyword evidence="2" id="KW-0472">Membrane</keyword>
<evidence type="ECO:0000313" key="5">
    <source>
        <dbReference type="Proteomes" id="UP000054466"/>
    </source>
</evidence>
<evidence type="ECO:0008006" key="6">
    <source>
        <dbReference type="Google" id="ProtNLM"/>
    </source>
</evidence>